<dbReference type="GO" id="GO:0016491">
    <property type="term" value="F:oxidoreductase activity"/>
    <property type="evidence" value="ECO:0007669"/>
    <property type="project" value="InterPro"/>
</dbReference>
<dbReference type="InterPro" id="IPR005025">
    <property type="entry name" value="FMN_Rdtase-like_dom"/>
</dbReference>
<dbReference type="InterPro" id="IPR050712">
    <property type="entry name" value="NAD(P)H-dep_reductase"/>
</dbReference>
<dbReference type="InterPro" id="IPR029039">
    <property type="entry name" value="Flavoprotein-like_sf"/>
</dbReference>
<evidence type="ECO:0000313" key="3">
    <source>
        <dbReference type="Proteomes" id="UP000290191"/>
    </source>
</evidence>
<dbReference type="Gene3D" id="3.40.50.360">
    <property type="match status" value="1"/>
</dbReference>
<name>A0A4Q0Y5M6_9BACT</name>
<dbReference type="STRING" id="877500.GCA_000935065_02871"/>
<dbReference type="GO" id="GO:0010181">
    <property type="term" value="F:FMN binding"/>
    <property type="evidence" value="ECO:0007669"/>
    <property type="project" value="TreeGrafter"/>
</dbReference>
<reference evidence="2 3" key="1">
    <citation type="submission" date="2017-10" db="EMBL/GenBank/DDBJ databases">
        <title>Genomics of the genus Arcobacter.</title>
        <authorList>
            <person name="Perez-Cataluna A."/>
            <person name="Figueras M.J."/>
        </authorList>
    </citation>
    <scope>NUCLEOTIDE SEQUENCE [LARGE SCALE GENOMIC DNA]</scope>
    <source>
        <strain evidence="2 3">DSM 24636</strain>
    </source>
</reference>
<gene>
    <name evidence="2" type="ORF">CRV06_03830</name>
</gene>
<dbReference type="SUPFAM" id="SSF52218">
    <property type="entry name" value="Flavoproteins"/>
    <property type="match status" value="1"/>
</dbReference>
<organism evidence="2 3">
    <name type="scientific">Halarcobacter anaerophilus</name>
    <dbReference type="NCBI Taxonomy" id="877500"/>
    <lineage>
        <taxon>Bacteria</taxon>
        <taxon>Pseudomonadati</taxon>
        <taxon>Campylobacterota</taxon>
        <taxon>Epsilonproteobacteria</taxon>
        <taxon>Campylobacterales</taxon>
        <taxon>Arcobacteraceae</taxon>
        <taxon>Halarcobacter</taxon>
    </lineage>
</organism>
<evidence type="ECO:0000313" key="2">
    <source>
        <dbReference type="EMBL" id="RXJ64079.1"/>
    </source>
</evidence>
<keyword evidence="3" id="KW-1185">Reference proteome</keyword>
<dbReference type="PANTHER" id="PTHR30543">
    <property type="entry name" value="CHROMATE REDUCTASE"/>
    <property type="match status" value="1"/>
</dbReference>
<dbReference type="OrthoDB" id="9812295at2"/>
<dbReference type="AlphaFoldDB" id="A0A4Q0Y5M6"/>
<feature type="domain" description="NADPH-dependent FMN reductase-like" evidence="1">
    <location>
        <begin position="2"/>
        <end position="141"/>
    </location>
</feature>
<dbReference type="PANTHER" id="PTHR30543:SF21">
    <property type="entry name" value="NAD(P)H-DEPENDENT FMN REDUCTASE LOT6"/>
    <property type="match status" value="1"/>
</dbReference>
<dbReference type="GO" id="GO:0005829">
    <property type="term" value="C:cytosol"/>
    <property type="evidence" value="ECO:0007669"/>
    <property type="project" value="TreeGrafter"/>
</dbReference>
<dbReference type="EMBL" id="PDKO01000002">
    <property type="protein sequence ID" value="RXJ64079.1"/>
    <property type="molecule type" value="Genomic_DNA"/>
</dbReference>
<dbReference type="Pfam" id="PF03358">
    <property type="entry name" value="FMN_red"/>
    <property type="match status" value="1"/>
</dbReference>
<protein>
    <submittedName>
        <fullName evidence="2">NADPH-dependent FMN reductase</fullName>
    </submittedName>
</protein>
<sequence length="168" mass="18964">MVLIFVSSLNENVKLANKIQIQLKENSIESKIVNLVEMNLPMYDTNKEQNDGIPQKALDLGEEMKSAAGYVFVAPEYNFNVPPVLVNMIAWVSRIGDDFRELFSSKIIQLATHSGSNGIDLLNSMRNQFTKLGSIVMPREIITSYTSALREDSSKEILKQFTTFIKDK</sequence>
<evidence type="ECO:0000259" key="1">
    <source>
        <dbReference type="Pfam" id="PF03358"/>
    </source>
</evidence>
<dbReference type="Proteomes" id="UP000290191">
    <property type="component" value="Unassembled WGS sequence"/>
</dbReference>
<comment type="caution">
    <text evidence="2">The sequence shown here is derived from an EMBL/GenBank/DDBJ whole genome shotgun (WGS) entry which is preliminary data.</text>
</comment>
<accession>A0A4Q0Y5M6</accession>
<proteinExistence type="predicted"/>
<dbReference type="RefSeq" id="WP_129081416.1">
    <property type="nucleotide sequence ID" value="NZ_CP041070.1"/>
</dbReference>